<reference evidence="12 13" key="1">
    <citation type="journal article" date="2013" name="BMC Genomics">
        <title>Reconstruction of the lipid metabolism for the microalga Monoraphidium neglectum from its genome sequence reveals characteristics suitable for biofuel production.</title>
        <authorList>
            <person name="Bogen C."/>
            <person name="Al-Dilaimi A."/>
            <person name="Albersmeier A."/>
            <person name="Wichmann J."/>
            <person name="Grundmann M."/>
            <person name="Rupp O."/>
            <person name="Lauersen K.J."/>
            <person name="Blifernez-Klassen O."/>
            <person name="Kalinowski J."/>
            <person name="Goesmann A."/>
            <person name="Mussgnug J.H."/>
            <person name="Kruse O."/>
        </authorList>
    </citation>
    <scope>NUCLEOTIDE SEQUENCE [LARGE SCALE GENOMIC DNA]</scope>
    <source>
        <strain evidence="12 13">SAG 48.87</strain>
    </source>
</reference>
<comment type="subcellular location">
    <subcellularLocation>
        <location evidence="1">Membrane</location>
        <topology evidence="1">Multi-pass membrane protein</topology>
    </subcellularLocation>
    <subcellularLocation>
        <location evidence="2">Plastid</location>
        <location evidence="2">Chloroplast</location>
    </subcellularLocation>
</comment>
<dbReference type="GO" id="GO:0016020">
    <property type="term" value="C:membrane"/>
    <property type="evidence" value="ECO:0007669"/>
    <property type="project" value="UniProtKB-SubCell"/>
</dbReference>
<accession>A0A0D2N0U7</accession>
<keyword evidence="4" id="KW-0150">Chloroplast</keyword>
<proteinExistence type="inferred from homology"/>
<dbReference type="EMBL" id="KK101698">
    <property type="protein sequence ID" value="KIY99940.1"/>
    <property type="molecule type" value="Genomic_DNA"/>
</dbReference>
<dbReference type="OrthoDB" id="205639at2759"/>
<feature type="signal peptide" evidence="11">
    <location>
        <begin position="1"/>
        <end position="18"/>
    </location>
</feature>
<evidence type="ECO:0000256" key="7">
    <source>
        <dbReference type="ARBA" id="ARBA00022946"/>
    </source>
</evidence>
<dbReference type="AlphaFoldDB" id="A0A0D2N0U7"/>
<keyword evidence="6 10" id="KW-0812">Transmembrane</keyword>
<sequence length="208" mass="22680">MAILADFMLVWLPAPTLALAQRQASRFDPFGRFFEGVPDNAFQVVQPGMAPFSLGQRFKAPLRNGLKLFGVGLGASLVGVVVTNSLIILRTLIDTDFVPLNQPQASAPTLQPPAPRAAALPMLRGLLFAPSVFATSLAYGVYMATSSNIRYQILAGLIEERGIEEWFKGNYRLCAALSFVFRTSNTFIGSLLWVDFVRLLGMQTANGH</sequence>
<protein>
    <submittedName>
        <fullName evidence="12">Uncharacterized protein</fullName>
    </submittedName>
</protein>
<evidence type="ECO:0000256" key="1">
    <source>
        <dbReference type="ARBA" id="ARBA00004141"/>
    </source>
</evidence>
<dbReference type="InterPro" id="IPR021825">
    <property type="entry name" value="RETICULATA-related"/>
</dbReference>
<evidence type="ECO:0000256" key="4">
    <source>
        <dbReference type="ARBA" id="ARBA00022528"/>
    </source>
</evidence>
<dbReference type="GO" id="GO:0009507">
    <property type="term" value="C:chloroplast"/>
    <property type="evidence" value="ECO:0007669"/>
    <property type="project" value="UniProtKB-SubCell"/>
</dbReference>
<keyword evidence="11" id="KW-0732">Signal</keyword>
<gene>
    <name evidence="12" type="ORF">MNEG_8023</name>
</gene>
<dbReference type="STRING" id="145388.A0A0D2N0U7"/>
<keyword evidence="13" id="KW-1185">Reference proteome</keyword>
<evidence type="ECO:0000313" key="12">
    <source>
        <dbReference type="EMBL" id="KIY99940.1"/>
    </source>
</evidence>
<name>A0A0D2N0U7_9CHLO</name>
<organism evidence="12 13">
    <name type="scientific">Monoraphidium neglectum</name>
    <dbReference type="NCBI Taxonomy" id="145388"/>
    <lineage>
        <taxon>Eukaryota</taxon>
        <taxon>Viridiplantae</taxon>
        <taxon>Chlorophyta</taxon>
        <taxon>core chlorophytes</taxon>
        <taxon>Chlorophyceae</taxon>
        <taxon>CS clade</taxon>
        <taxon>Sphaeropleales</taxon>
        <taxon>Selenastraceae</taxon>
        <taxon>Monoraphidium</taxon>
    </lineage>
</organism>
<evidence type="ECO:0000256" key="10">
    <source>
        <dbReference type="SAM" id="Phobius"/>
    </source>
</evidence>
<keyword evidence="8 10" id="KW-1133">Transmembrane helix</keyword>
<evidence type="ECO:0000256" key="5">
    <source>
        <dbReference type="ARBA" id="ARBA00022640"/>
    </source>
</evidence>
<evidence type="ECO:0000256" key="11">
    <source>
        <dbReference type="SAM" id="SignalP"/>
    </source>
</evidence>
<comment type="similarity">
    <text evidence="3">Belongs to the RETICULATA family.</text>
</comment>
<evidence type="ECO:0000313" key="13">
    <source>
        <dbReference type="Proteomes" id="UP000054498"/>
    </source>
</evidence>
<dbReference type="GeneID" id="25740899"/>
<dbReference type="Pfam" id="PF11891">
    <property type="entry name" value="RETICULATA-like"/>
    <property type="match status" value="2"/>
</dbReference>
<evidence type="ECO:0000256" key="6">
    <source>
        <dbReference type="ARBA" id="ARBA00022692"/>
    </source>
</evidence>
<dbReference type="RefSeq" id="XP_013898960.1">
    <property type="nucleotide sequence ID" value="XM_014043506.1"/>
</dbReference>
<dbReference type="KEGG" id="mng:MNEG_8023"/>
<feature type="transmembrane region" description="Helical" evidence="10">
    <location>
        <begin position="125"/>
        <end position="144"/>
    </location>
</feature>
<feature type="transmembrane region" description="Helical" evidence="10">
    <location>
        <begin position="68"/>
        <end position="89"/>
    </location>
</feature>
<feature type="chain" id="PRO_5002259259" evidence="11">
    <location>
        <begin position="19"/>
        <end position="208"/>
    </location>
</feature>
<evidence type="ECO:0000256" key="3">
    <source>
        <dbReference type="ARBA" id="ARBA00010793"/>
    </source>
</evidence>
<keyword evidence="5" id="KW-0934">Plastid</keyword>
<evidence type="ECO:0000256" key="8">
    <source>
        <dbReference type="ARBA" id="ARBA00022989"/>
    </source>
</evidence>
<dbReference type="PANTHER" id="PTHR31620">
    <property type="entry name" value="PROTEIN RETICULATA-RELATED 2, CHLOROPLASTIC-RELATED"/>
    <property type="match status" value="1"/>
</dbReference>
<evidence type="ECO:0000256" key="9">
    <source>
        <dbReference type="ARBA" id="ARBA00023136"/>
    </source>
</evidence>
<dbReference type="PANTHER" id="PTHR31620:SF8">
    <property type="entry name" value="PROTEIN RETICULATA-RELATED 4, CHLOROPLASTIC-LIKE"/>
    <property type="match status" value="1"/>
</dbReference>
<keyword evidence="7" id="KW-0809">Transit peptide</keyword>
<dbReference type="Proteomes" id="UP000054498">
    <property type="component" value="Unassembled WGS sequence"/>
</dbReference>
<evidence type="ECO:0000256" key="2">
    <source>
        <dbReference type="ARBA" id="ARBA00004229"/>
    </source>
</evidence>
<keyword evidence="9 10" id="KW-0472">Membrane</keyword>